<gene>
    <name evidence="12" type="primary">xerC_1</name>
    <name evidence="9" type="synonym">xerC</name>
    <name evidence="12" type="ORF">NCTC13296_00422</name>
</gene>
<keyword evidence="6 9" id="KW-0238">DNA-binding</keyword>
<dbReference type="PANTHER" id="PTHR30349:SF77">
    <property type="entry name" value="TYROSINE RECOMBINASE XERC"/>
    <property type="match status" value="1"/>
</dbReference>
<sequence length="318" mass="34873">MPHGGRMRGDSSDMLPATLAVHLDDFVDHLRFEGNRSEHTIRAYRTDIRSLLQHLADRHPEARITDLDLDLLRSWLAGMVTGGAARATLARRTSSARVFTAWLERTRRLDTDPATRLVSPRPHRSLPAVLRDDQALEIMEAAKSGARELDPVALRDRLIVELLYATGIRVGELCAVDIDDVDAERRVVRVLGKGDKERIVPYGAPAADAIDAWLRHGRPHLVHPSSGAALLLGKRGGRIDQRQVRSVVHEAVSSVPGAPDLAPHGLRHSAATHLLEGGADLRVVQEVLGHSSLATTQLYTHVSVARLRAAHDQAHPRA</sequence>
<dbReference type="InterPro" id="IPR004107">
    <property type="entry name" value="Integrase_SAM-like_N"/>
</dbReference>
<keyword evidence="4 9" id="KW-0159">Chromosome partition</keyword>
<evidence type="ECO:0000256" key="5">
    <source>
        <dbReference type="ARBA" id="ARBA00022908"/>
    </source>
</evidence>
<evidence type="ECO:0000256" key="3">
    <source>
        <dbReference type="ARBA" id="ARBA00022618"/>
    </source>
</evidence>
<comment type="function">
    <text evidence="9">Site-specific tyrosine recombinase, which acts by catalyzing the cutting and rejoining of the recombining DNA molecules. The XerC-XerD complex is essential to convert dimers of the bacterial chromosome into monomers to permit their segregation at cell division. It also contributes to the segregational stability of plasmids.</text>
</comment>
<keyword evidence="7 9" id="KW-0233">DNA recombination</keyword>
<dbReference type="InterPro" id="IPR050090">
    <property type="entry name" value="Tyrosine_recombinase_XerCD"/>
</dbReference>
<dbReference type="CDD" id="cd00798">
    <property type="entry name" value="INT_XerDC_C"/>
    <property type="match status" value="1"/>
</dbReference>
<evidence type="ECO:0000256" key="6">
    <source>
        <dbReference type="ARBA" id="ARBA00023125"/>
    </source>
</evidence>
<dbReference type="SUPFAM" id="SSF56349">
    <property type="entry name" value="DNA breaking-rejoining enzymes"/>
    <property type="match status" value="1"/>
</dbReference>
<feature type="active site" description="O-(3'-phospho-DNA)-tyrosine intermediate" evidence="9">
    <location>
        <position position="299"/>
    </location>
</feature>
<dbReference type="Pfam" id="PF02899">
    <property type="entry name" value="Phage_int_SAM_1"/>
    <property type="match status" value="1"/>
</dbReference>
<dbReference type="PANTHER" id="PTHR30349">
    <property type="entry name" value="PHAGE INTEGRASE-RELATED"/>
    <property type="match status" value="1"/>
</dbReference>
<evidence type="ECO:0000259" key="11">
    <source>
        <dbReference type="PROSITE" id="PS51900"/>
    </source>
</evidence>
<feature type="active site" evidence="9">
    <location>
        <position position="193"/>
    </location>
</feature>
<dbReference type="PROSITE" id="PS51900">
    <property type="entry name" value="CB"/>
    <property type="match status" value="1"/>
</dbReference>
<name>A0A379LU68_9NOCA</name>
<reference evidence="12 13" key="1">
    <citation type="submission" date="2018-06" db="EMBL/GenBank/DDBJ databases">
        <authorList>
            <consortium name="Pathogen Informatics"/>
            <person name="Doyle S."/>
        </authorList>
    </citation>
    <scope>NUCLEOTIDE SEQUENCE [LARGE SCALE GENOMIC DNA]</scope>
    <source>
        <strain evidence="12 13">NCTC13296</strain>
    </source>
</reference>
<evidence type="ECO:0000256" key="8">
    <source>
        <dbReference type="ARBA" id="ARBA00023306"/>
    </source>
</evidence>
<keyword evidence="5 9" id="KW-0229">DNA integration</keyword>
<dbReference type="Gene3D" id="1.10.150.130">
    <property type="match status" value="1"/>
</dbReference>
<keyword evidence="3 9" id="KW-0132">Cell division</keyword>
<dbReference type="GO" id="GO:0006313">
    <property type="term" value="P:DNA transposition"/>
    <property type="evidence" value="ECO:0007669"/>
    <property type="project" value="UniProtKB-UniRule"/>
</dbReference>
<evidence type="ECO:0000256" key="2">
    <source>
        <dbReference type="ARBA" id="ARBA00022490"/>
    </source>
</evidence>
<feature type="active site" evidence="9">
    <location>
        <position position="290"/>
    </location>
</feature>
<dbReference type="GO" id="GO:0003677">
    <property type="term" value="F:DNA binding"/>
    <property type="evidence" value="ECO:0007669"/>
    <property type="project" value="UniProtKB-UniRule"/>
</dbReference>
<comment type="subcellular location">
    <subcellularLocation>
        <location evidence="1 9">Cytoplasm</location>
    </subcellularLocation>
</comment>
<evidence type="ECO:0000259" key="10">
    <source>
        <dbReference type="PROSITE" id="PS51898"/>
    </source>
</evidence>
<feature type="domain" description="Tyr recombinase" evidence="10">
    <location>
        <begin position="125"/>
        <end position="312"/>
    </location>
</feature>
<dbReference type="GO" id="GO:0005737">
    <property type="term" value="C:cytoplasm"/>
    <property type="evidence" value="ECO:0007669"/>
    <property type="project" value="UniProtKB-SubCell"/>
</dbReference>
<organism evidence="12 13">
    <name type="scientific">Rhodococcus gordoniae</name>
    <dbReference type="NCBI Taxonomy" id="223392"/>
    <lineage>
        <taxon>Bacteria</taxon>
        <taxon>Bacillati</taxon>
        <taxon>Actinomycetota</taxon>
        <taxon>Actinomycetes</taxon>
        <taxon>Mycobacteriales</taxon>
        <taxon>Nocardiaceae</taxon>
        <taxon>Rhodococcus</taxon>
    </lineage>
</organism>
<dbReference type="EMBL" id="UGVI01000001">
    <property type="protein sequence ID" value="SUE13600.1"/>
    <property type="molecule type" value="Genomic_DNA"/>
</dbReference>
<feature type="active site" evidence="9">
    <location>
        <position position="169"/>
    </location>
</feature>
<proteinExistence type="inferred from homology"/>
<comment type="subunit">
    <text evidence="9">Forms a cyclic heterotetrameric complex composed of two molecules of XerC and two molecules of XerD.</text>
</comment>
<evidence type="ECO:0000256" key="7">
    <source>
        <dbReference type="ARBA" id="ARBA00023172"/>
    </source>
</evidence>
<evidence type="ECO:0000256" key="4">
    <source>
        <dbReference type="ARBA" id="ARBA00022829"/>
    </source>
</evidence>
<keyword evidence="13" id="KW-1185">Reference proteome</keyword>
<feature type="active site" evidence="9">
    <location>
        <position position="264"/>
    </location>
</feature>
<dbReference type="InterPro" id="IPR002104">
    <property type="entry name" value="Integrase_catalytic"/>
</dbReference>
<dbReference type="InterPro" id="IPR013762">
    <property type="entry name" value="Integrase-like_cat_sf"/>
</dbReference>
<keyword evidence="8 9" id="KW-0131">Cell cycle</keyword>
<comment type="similarity">
    <text evidence="9">Belongs to the 'phage' integrase family. XerC subfamily.</text>
</comment>
<keyword evidence="2 9" id="KW-0963">Cytoplasm</keyword>
<dbReference type="InterPro" id="IPR023009">
    <property type="entry name" value="Tyrosine_recombinase_XerC/XerD"/>
</dbReference>
<feature type="active site" evidence="9">
    <location>
        <position position="267"/>
    </location>
</feature>
<dbReference type="PROSITE" id="PS51898">
    <property type="entry name" value="TYR_RECOMBINASE"/>
    <property type="match status" value="1"/>
</dbReference>
<dbReference type="GO" id="GO:0007059">
    <property type="term" value="P:chromosome segregation"/>
    <property type="evidence" value="ECO:0007669"/>
    <property type="project" value="UniProtKB-UniRule"/>
</dbReference>
<evidence type="ECO:0000313" key="13">
    <source>
        <dbReference type="Proteomes" id="UP000254569"/>
    </source>
</evidence>
<evidence type="ECO:0000256" key="9">
    <source>
        <dbReference type="HAMAP-Rule" id="MF_01808"/>
    </source>
</evidence>
<dbReference type="HAMAP" id="MF_01808">
    <property type="entry name" value="Recomb_XerC_XerD"/>
    <property type="match status" value="1"/>
</dbReference>
<accession>A0A379LU68</accession>
<dbReference type="AlphaFoldDB" id="A0A379LU68"/>
<feature type="domain" description="Core-binding (CB)" evidence="11">
    <location>
        <begin position="17"/>
        <end position="104"/>
    </location>
</feature>
<dbReference type="InterPro" id="IPR011010">
    <property type="entry name" value="DNA_brk_join_enz"/>
</dbReference>
<dbReference type="InterPro" id="IPR010998">
    <property type="entry name" value="Integrase_recombinase_N"/>
</dbReference>
<dbReference type="GO" id="GO:0009037">
    <property type="term" value="F:tyrosine-based site-specific recombinase activity"/>
    <property type="evidence" value="ECO:0007669"/>
    <property type="project" value="UniProtKB-UniRule"/>
</dbReference>
<dbReference type="Pfam" id="PF00589">
    <property type="entry name" value="Phage_integrase"/>
    <property type="match status" value="1"/>
</dbReference>
<evidence type="ECO:0000256" key="1">
    <source>
        <dbReference type="ARBA" id="ARBA00004496"/>
    </source>
</evidence>
<dbReference type="InterPro" id="IPR044068">
    <property type="entry name" value="CB"/>
</dbReference>
<dbReference type="Proteomes" id="UP000254569">
    <property type="component" value="Unassembled WGS sequence"/>
</dbReference>
<protein>
    <recommendedName>
        <fullName evidence="9">Tyrosine recombinase XerC</fullName>
    </recommendedName>
</protein>
<evidence type="ECO:0000313" key="12">
    <source>
        <dbReference type="EMBL" id="SUE13600.1"/>
    </source>
</evidence>
<dbReference type="Gene3D" id="1.10.443.10">
    <property type="entry name" value="Intergrase catalytic core"/>
    <property type="match status" value="1"/>
</dbReference>
<dbReference type="GO" id="GO:0051301">
    <property type="term" value="P:cell division"/>
    <property type="evidence" value="ECO:0007669"/>
    <property type="project" value="UniProtKB-KW"/>
</dbReference>